<evidence type="ECO:0000313" key="2">
    <source>
        <dbReference type="Proteomes" id="UP001321421"/>
    </source>
</evidence>
<gene>
    <name evidence="1" type="ORF">GCM10025872_11130</name>
</gene>
<organism evidence="1 2">
    <name type="scientific">Barrientosiimonas endolithica</name>
    <dbReference type="NCBI Taxonomy" id="1535208"/>
    <lineage>
        <taxon>Bacteria</taxon>
        <taxon>Bacillati</taxon>
        <taxon>Actinomycetota</taxon>
        <taxon>Actinomycetes</taxon>
        <taxon>Micrococcales</taxon>
        <taxon>Dermacoccaceae</taxon>
        <taxon>Barrientosiimonas</taxon>
    </lineage>
</organism>
<reference evidence="2" key="1">
    <citation type="journal article" date="2019" name="Int. J. Syst. Evol. Microbiol.">
        <title>The Global Catalogue of Microorganisms (GCM) 10K type strain sequencing project: providing services to taxonomists for standard genome sequencing and annotation.</title>
        <authorList>
            <consortium name="The Broad Institute Genomics Platform"/>
            <consortium name="The Broad Institute Genome Sequencing Center for Infectious Disease"/>
            <person name="Wu L."/>
            <person name="Ma J."/>
        </authorList>
    </citation>
    <scope>NUCLEOTIDE SEQUENCE [LARGE SCALE GENOMIC DNA]</scope>
    <source>
        <strain evidence="2">NBRC 110608</strain>
    </source>
</reference>
<dbReference type="Proteomes" id="UP001321421">
    <property type="component" value="Chromosome"/>
</dbReference>
<accession>A0ABM8H986</accession>
<sequence length="95" mass="9769">MPVRRPAVMIGVPTAPNATGAVLASSTTAAARSGANPSAISITPVMATGAPNPASASSRPPKQNAMMIACTRGSSEIRWKLARRSSNRPLTTVIW</sequence>
<evidence type="ECO:0000313" key="1">
    <source>
        <dbReference type="EMBL" id="BDZ57456.1"/>
    </source>
</evidence>
<dbReference type="EMBL" id="AP027735">
    <property type="protein sequence ID" value="BDZ57456.1"/>
    <property type="molecule type" value="Genomic_DNA"/>
</dbReference>
<protein>
    <submittedName>
        <fullName evidence="1">Uncharacterized protein</fullName>
    </submittedName>
</protein>
<keyword evidence="2" id="KW-1185">Reference proteome</keyword>
<proteinExistence type="predicted"/>
<name>A0ABM8H986_9MICO</name>